<proteinExistence type="predicted"/>
<comment type="caution">
    <text evidence="1">The sequence shown here is derived from an EMBL/GenBank/DDBJ whole genome shotgun (WGS) entry which is preliminary data.</text>
</comment>
<gene>
    <name evidence="1" type="ORF">EXE30_03415</name>
</gene>
<reference evidence="1 2" key="1">
    <citation type="submission" date="2019-02" db="EMBL/GenBank/DDBJ databases">
        <title>The draft genome of Acinetobacter halotolerans strain JCM 31009.</title>
        <authorList>
            <person name="Qin J."/>
            <person name="Feng Y."/>
            <person name="Nemec A."/>
            <person name="Zong Z."/>
        </authorList>
    </citation>
    <scope>NUCLEOTIDE SEQUENCE [LARGE SCALE GENOMIC DNA]</scope>
    <source>
        <strain evidence="1 2">JCM 31009</strain>
    </source>
</reference>
<protein>
    <recommendedName>
        <fullName evidence="3">DUF2536 family protein</fullName>
    </recommendedName>
</protein>
<organism evidence="1 2">
    <name type="scientific">Acinetobacter halotolerans</name>
    <dbReference type="NCBI Taxonomy" id="1752076"/>
    <lineage>
        <taxon>Bacteria</taxon>
        <taxon>Pseudomonadati</taxon>
        <taxon>Pseudomonadota</taxon>
        <taxon>Gammaproteobacteria</taxon>
        <taxon>Moraxellales</taxon>
        <taxon>Moraxellaceae</taxon>
        <taxon>Acinetobacter</taxon>
    </lineage>
</organism>
<dbReference type="Proteomes" id="UP000292110">
    <property type="component" value="Unassembled WGS sequence"/>
</dbReference>
<name>A0A4Q6XL72_9GAMM</name>
<dbReference type="EMBL" id="SGIM01000002">
    <property type="protein sequence ID" value="RZF55868.1"/>
    <property type="molecule type" value="Genomic_DNA"/>
</dbReference>
<keyword evidence="2" id="KW-1185">Reference proteome</keyword>
<sequence>MSKIKSFEEKSIQDLENSINKWLREEFSNHNLKVNIKNISHCHTYNNSEILVTALIAYEYK</sequence>
<evidence type="ECO:0000313" key="2">
    <source>
        <dbReference type="Proteomes" id="UP000292110"/>
    </source>
</evidence>
<accession>A0A4Q6XL72</accession>
<evidence type="ECO:0008006" key="3">
    <source>
        <dbReference type="Google" id="ProtNLM"/>
    </source>
</evidence>
<dbReference type="AlphaFoldDB" id="A0A4Q6XL72"/>
<evidence type="ECO:0000313" key="1">
    <source>
        <dbReference type="EMBL" id="RZF55868.1"/>
    </source>
</evidence>
<dbReference type="RefSeq" id="WP_121928391.1">
    <property type="nucleotide sequence ID" value="NZ_SGIM01000002.1"/>
</dbReference>